<dbReference type="GO" id="GO:0010134">
    <property type="term" value="P:sulfate assimilation via adenylyl sulfate reduction"/>
    <property type="evidence" value="ECO:0007669"/>
    <property type="project" value="TreeGrafter"/>
</dbReference>
<dbReference type="SUPFAM" id="SSF52540">
    <property type="entry name" value="P-loop containing nucleoside triphosphate hydrolases"/>
    <property type="match status" value="1"/>
</dbReference>
<evidence type="ECO:0000313" key="4">
    <source>
        <dbReference type="Proteomes" id="UP000069241"/>
    </source>
</evidence>
<dbReference type="InterPro" id="IPR050512">
    <property type="entry name" value="Sulf_AdTrans/APS_kinase"/>
</dbReference>
<dbReference type="GO" id="GO:0019379">
    <property type="term" value="P:sulfate assimilation, phosphoadenylyl sulfate reduction by phosphoadenylyl-sulfate reductase (thioredoxin)"/>
    <property type="evidence" value="ECO:0007669"/>
    <property type="project" value="TreeGrafter"/>
</dbReference>
<keyword evidence="3" id="KW-0418">Kinase</keyword>
<accession>A0A0X8JM26</accession>
<dbReference type="PANTHER" id="PTHR42700">
    <property type="entry name" value="SULFATE ADENYLYLTRANSFERASE"/>
    <property type="match status" value="1"/>
</dbReference>
<dbReference type="GO" id="GO:0016301">
    <property type="term" value="F:kinase activity"/>
    <property type="evidence" value="ECO:0007669"/>
    <property type="project" value="UniProtKB-KW"/>
</dbReference>
<dbReference type="GO" id="GO:0004781">
    <property type="term" value="F:sulfate adenylyltransferase (ATP) activity"/>
    <property type="evidence" value="ECO:0007669"/>
    <property type="project" value="TreeGrafter"/>
</dbReference>
<dbReference type="GO" id="GO:0005737">
    <property type="term" value="C:cytoplasm"/>
    <property type="evidence" value="ECO:0007669"/>
    <property type="project" value="TreeGrafter"/>
</dbReference>
<dbReference type="AlphaFoldDB" id="A0A0X8JM26"/>
<dbReference type="PANTHER" id="PTHR42700:SF1">
    <property type="entry name" value="SULFATE ADENYLYLTRANSFERASE"/>
    <property type="match status" value="1"/>
</dbReference>
<dbReference type="EMBL" id="CP014229">
    <property type="protein sequence ID" value="AMD91239.1"/>
    <property type="molecule type" value="Genomic_DNA"/>
</dbReference>
<evidence type="ECO:0000313" key="3">
    <source>
        <dbReference type="EMBL" id="AMD91239.1"/>
    </source>
</evidence>
<protein>
    <submittedName>
        <fullName evidence="3">Adenylyl-sulfate kinase</fullName>
    </submittedName>
</protein>
<organism evidence="3 4">
    <name type="scientific">Desulfovibrio fairfieldensis</name>
    <dbReference type="NCBI Taxonomy" id="44742"/>
    <lineage>
        <taxon>Bacteria</taxon>
        <taxon>Pseudomonadati</taxon>
        <taxon>Thermodesulfobacteriota</taxon>
        <taxon>Desulfovibrionia</taxon>
        <taxon>Desulfovibrionales</taxon>
        <taxon>Desulfovibrionaceae</taxon>
        <taxon>Desulfovibrio</taxon>
    </lineage>
</organism>
<evidence type="ECO:0000256" key="1">
    <source>
        <dbReference type="ARBA" id="ARBA00022679"/>
    </source>
</evidence>
<proteinExistence type="predicted"/>
<keyword evidence="4" id="KW-1185">Reference proteome</keyword>
<gene>
    <name evidence="3" type="ORF">AXF13_14495</name>
</gene>
<evidence type="ECO:0000259" key="2">
    <source>
        <dbReference type="Pfam" id="PF01583"/>
    </source>
</evidence>
<dbReference type="InterPro" id="IPR059117">
    <property type="entry name" value="APS_kinase_dom"/>
</dbReference>
<dbReference type="InterPro" id="IPR027417">
    <property type="entry name" value="P-loop_NTPase"/>
</dbReference>
<dbReference type="Pfam" id="PF01583">
    <property type="entry name" value="APS_kinase"/>
    <property type="match status" value="1"/>
</dbReference>
<dbReference type="KEGG" id="dfi:AXF13_14495"/>
<dbReference type="Proteomes" id="UP000069241">
    <property type="component" value="Chromosome"/>
</dbReference>
<dbReference type="STRING" id="44742.AXF13_14495"/>
<feature type="domain" description="APS kinase" evidence="2">
    <location>
        <begin position="4"/>
        <end position="148"/>
    </location>
</feature>
<reference evidence="4" key="1">
    <citation type="submission" date="2016-02" db="EMBL/GenBank/DDBJ databases">
        <authorList>
            <person name="Holder M.E."/>
            <person name="Ajami N.J."/>
            <person name="Petrosino J.F."/>
        </authorList>
    </citation>
    <scope>NUCLEOTIDE SEQUENCE [LARGE SCALE GENOMIC DNA]</scope>
    <source>
        <strain evidence="4">CCUG 45958</strain>
    </source>
</reference>
<dbReference type="Gene3D" id="3.40.50.300">
    <property type="entry name" value="P-loop containing nucleotide triphosphate hydrolases"/>
    <property type="match status" value="1"/>
</dbReference>
<name>A0A0X8JM26_9BACT</name>
<keyword evidence="1" id="KW-0808">Transferase</keyword>
<sequence length="198" mass="22679">MMPVIWLLGLSGSGKTTLGSLLRLYLETRGHEVEFIDGDCFRRRFGFSGFRPEDRLRNIDAMREHVLQRHAQGKICIVAAITPYECMRQKNRDEIPLYREVWVRCSLNTLVERDTKGFYARAARGEMDLLTGVSDAFDEPLRADRVVDTDRFSLAESYVALRDLAEEALAESRNWRRISEDLPLESVSGGPARTGYFL</sequence>
<dbReference type="RefSeq" id="WP_008682641.1">
    <property type="nucleotide sequence ID" value="NZ_CP014229.1"/>
</dbReference>